<dbReference type="Proteomes" id="UP000009236">
    <property type="component" value="Chromosome"/>
</dbReference>
<keyword evidence="11" id="KW-1185">Reference proteome</keyword>
<dbReference type="EMBL" id="CP002810">
    <property type="protein sequence ID" value="AEG45415.1"/>
    <property type="molecule type" value="Genomic_DNA"/>
</dbReference>
<dbReference type="InterPro" id="IPR003593">
    <property type="entry name" value="AAA+_ATPase"/>
</dbReference>
<dbReference type="InterPro" id="IPR050763">
    <property type="entry name" value="ABC_transporter_ATP-binding"/>
</dbReference>
<dbReference type="PROSITE" id="PS50893">
    <property type="entry name" value="ABC_TRANSPORTER_2"/>
    <property type="match status" value="1"/>
</dbReference>
<keyword evidence="3" id="KW-1003">Cell membrane</keyword>
<dbReference type="PANTHER" id="PTHR42711:SF16">
    <property type="entry name" value="ABC TRANSPORTER ATP-BINDING PROTEIN"/>
    <property type="match status" value="1"/>
</dbReference>
<organism evidence="11">
    <name type="scientific">Isoptericola variabilis (strain 225)</name>
    <dbReference type="NCBI Taxonomy" id="743718"/>
    <lineage>
        <taxon>Bacteria</taxon>
        <taxon>Bacillati</taxon>
        <taxon>Actinomycetota</taxon>
        <taxon>Actinomycetes</taxon>
        <taxon>Micrococcales</taxon>
        <taxon>Promicromonosporaceae</taxon>
        <taxon>Isoptericola</taxon>
    </lineage>
</organism>
<evidence type="ECO:0000259" key="9">
    <source>
        <dbReference type="PROSITE" id="PS50893"/>
    </source>
</evidence>
<dbReference type="InterPro" id="IPR027417">
    <property type="entry name" value="P-loop_NTPase"/>
</dbReference>
<evidence type="ECO:0000256" key="8">
    <source>
        <dbReference type="ARBA" id="ARBA00023251"/>
    </source>
</evidence>
<keyword evidence="8" id="KW-0046">Antibiotic resistance</keyword>
<keyword evidence="7" id="KW-0472">Membrane</keyword>
<dbReference type="SMART" id="SM00382">
    <property type="entry name" value="AAA"/>
    <property type="match status" value="1"/>
</dbReference>
<dbReference type="eggNOG" id="COG1131">
    <property type="taxonomic scope" value="Bacteria"/>
</dbReference>
<dbReference type="GO" id="GO:0046677">
    <property type="term" value="P:response to antibiotic"/>
    <property type="evidence" value="ECO:0007669"/>
    <property type="project" value="UniProtKB-KW"/>
</dbReference>
<dbReference type="HOGENOM" id="CLU_000604_1_2_11"/>
<keyword evidence="5" id="KW-0067">ATP-binding</keyword>
<dbReference type="GO" id="GO:0016887">
    <property type="term" value="F:ATP hydrolysis activity"/>
    <property type="evidence" value="ECO:0007669"/>
    <property type="project" value="InterPro"/>
</dbReference>
<keyword evidence="10" id="KW-0378">Hydrolase</keyword>
<dbReference type="InterPro" id="IPR003439">
    <property type="entry name" value="ABC_transporter-like_ATP-bd"/>
</dbReference>
<reference evidence="10 11" key="1">
    <citation type="submission" date="2011-05" db="EMBL/GenBank/DDBJ databases">
        <title>Complete sequence of Isoptericola variabilis 225.</title>
        <authorList>
            <consortium name="US DOE Joint Genome Institute"/>
            <person name="Lucas S."/>
            <person name="Han J."/>
            <person name="Lapidus A."/>
            <person name="Cheng J.-F."/>
            <person name="Goodwin L."/>
            <person name="Pitluck S."/>
            <person name="Peters L."/>
            <person name="Mikhailova N."/>
            <person name="Zeytun A."/>
            <person name="Han C."/>
            <person name="Tapia R."/>
            <person name="Land M."/>
            <person name="Hauser L."/>
            <person name="Kyrpides N."/>
            <person name="Ivanova N."/>
            <person name="Pagani I."/>
            <person name="Siebers A."/>
            <person name="Allgaier M."/>
            <person name="Thelen M."/>
            <person name="Hugenholtz P."/>
            <person name="Gladden J."/>
            <person name="Woyke T."/>
        </authorList>
    </citation>
    <scope>NUCLEOTIDE SEQUENCE [LARGE SCALE GENOMIC DNA]</scope>
    <source>
        <strain evidence="11">225</strain>
    </source>
</reference>
<dbReference type="KEGG" id="iva:Isova_2716"/>
<dbReference type="GO" id="GO:0005886">
    <property type="term" value="C:plasma membrane"/>
    <property type="evidence" value="ECO:0007669"/>
    <property type="project" value="UniProtKB-SubCell"/>
</dbReference>
<keyword evidence="6" id="KW-1278">Translocase</keyword>
<keyword evidence="2" id="KW-0813">Transport</keyword>
<keyword evidence="4" id="KW-0547">Nucleotide-binding</keyword>
<feature type="domain" description="ABC transporter" evidence="9">
    <location>
        <begin position="53"/>
        <end position="278"/>
    </location>
</feature>
<evidence type="ECO:0000256" key="6">
    <source>
        <dbReference type="ARBA" id="ARBA00022967"/>
    </source>
</evidence>
<dbReference type="PANTHER" id="PTHR42711">
    <property type="entry name" value="ABC TRANSPORTER ATP-BINDING PROTEIN"/>
    <property type="match status" value="1"/>
</dbReference>
<evidence type="ECO:0000256" key="5">
    <source>
        <dbReference type="ARBA" id="ARBA00022840"/>
    </source>
</evidence>
<dbReference type="GO" id="GO:0005524">
    <property type="term" value="F:ATP binding"/>
    <property type="evidence" value="ECO:0007669"/>
    <property type="project" value="UniProtKB-KW"/>
</dbReference>
<comment type="subcellular location">
    <subcellularLocation>
        <location evidence="1">Cell membrane</location>
        <topology evidence="1">Peripheral membrane protein</topology>
    </subcellularLocation>
</comment>
<dbReference type="PROSITE" id="PS00211">
    <property type="entry name" value="ABC_TRANSPORTER_1"/>
    <property type="match status" value="1"/>
</dbReference>
<dbReference type="STRING" id="743718.Isova_2716"/>
<sequence length="372" mass="39384">MAVVGGLAAAALAAVVLDRLLLDARASCGLTLSITTHLTTPHGRRPGMAEPIVEVSNLRKTYGEKVAVDDVSFTVEPGEIFGILGPNGAGKTTTVETLAGLRHADSGTVRVLGIDTQRDPEAVRDLLGVQLQEAALHDKITVGEALRLFASFYADPADPAELLDLLDLTRHEDVQFARLSGGQKQRLSIALALVGNPRIAILDELTTGLDPQARRATWDLVERVRDTGVTILLVTHFMDEAERLCDRLVVIDGGRVVAEGTPAGLVDGLEDDRTVVVRFAPDDAARAAAVLTDLAERHPDVHDASDAGTLGEIAVTGSRRVLFAVVPALAGADLVPDDVRTVSKSLEDVFLAVTGRRYDPQAGDALVEGARS</sequence>
<gene>
    <name evidence="10" type="ordered locus">Isova_2716</name>
</gene>
<protein>
    <submittedName>
        <fullName evidence="10">Polyamine-transporting ATPase</fullName>
        <ecNumber evidence="10">3.6.3.31</ecNumber>
    </submittedName>
</protein>
<dbReference type="FunFam" id="3.40.50.300:FF:000589">
    <property type="entry name" value="ABC transporter, ATP-binding subunit"/>
    <property type="match status" value="1"/>
</dbReference>
<dbReference type="AlphaFoldDB" id="F6FUI8"/>
<dbReference type="InterPro" id="IPR017871">
    <property type="entry name" value="ABC_transporter-like_CS"/>
</dbReference>
<evidence type="ECO:0000256" key="2">
    <source>
        <dbReference type="ARBA" id="ARBA00022448"/>
    </source>
</evidence>
<evidence type="ECO:0000256" key="4">
    <source>
        <dbReference type="ARBA" id="ARBA00022741"/>
    </source>
</evidence>
<dbReference type="Gene3D" id="3.40.50.300">
    <property type="entry name" value="P-loop containing nucleotide triphosphate hydrolases"/>
    <property type="match status" value="1"/>
</dbReference>
<evidence type="ECO:0000256" key="3">
    <source>
        <dbReference type="ARBA" id="ARBA00022475"/>
    </source>
</evidence>
<accession>F6FUI8</accession>
<evidence type="ECO:0000256" key="7">
    <source>
        <dbReference type="ARBA" id="ARBA00023136"/>
    </source>
</evidence>
<name>F6FUI8_ISOV2</name>
<dbReference type="Pfam" id="PF00005">
    <property type="entry name" value="ABC_tran"/>
    <property type="match status" value="1"/>
</dbReference>
<dbReference type="SUPFAM" id="SSF52540">
    <property type="entry name" value="P-loop containing nucleoside triphosphate hydrolases"/>
    <property type="match status" value="1"/>
</dbReference>
<evidence type="ECO:0000313" key="10">
    <source>
        <dbReference type="EMBL" id="AEG45415.1"/>
    </source>
</evidence>
<evidence type="ECO:0000313" key="11">
    <source>
        <dbReference type="Proteomes" id="UP000009236"/>
    </source>
</evidence>
<evidence type="ECO:0000256" key="1">
    <source>
        <dbReference type="ARBA" id="ARBA00004202"/>
    </source>
</evidence>
<proteinExistence type="predicted"/>
<dbReference type="CDD" id="cd03230">
    <property type="entry name" value="ABC_DR_subfamily_A"/>
    <property type="match status" value="1"/>
</dbReference>
<dbReference type="EC" id="3.6.3.31" evidence="10"/>